<name>A0A117LBI5_9THEO</name>
<dbReference type="Gene3D" id="3.60.15.10">
    <property type="entry name" value="Ribonuclease Z/Hydroxyacylglutathione hydrolase-like"/>
    <property type="match status" value="1"/>
</dbReference>
<dbReference type="SMART" id="SM00849">
    <property type="entry name" value="Lactamase_B"/>
    <property type="match status" value="1"/>
</dbReference>
<accession>A0A117LBI5</accession>
<evidence type="ECO:0000313" key="2">
    <source>
        <dbReference type="EMBL" id="KUK36953.1"/>
    </source>
</evidence>
<dbReference type="EMBL" id="LGFO01000024">
    <property type="protein sequence ID" value="KUK36953.1"/>
    <property type="molecule type" value="Genomic_DNA"/>
</dbReference>
<feature type="domain" description="Metallo-beta-lactamase" evidence="1">
    <location>
        <begin position="17"/>
        <end position="204"/>
    </location>
</feature>
<gene>
    <name evidence="2" type="ORF">XD66_0344</name>
</gene>
<dbReference type="InterPro" id="IPR036866">
    <property type="entry name" value="RibonucZ/Hydroxyglut_hydro"/>
</dbReference>
<dbReference type="PANTHER" id="PTHR42951:SF14">
    <property type="entry name" value="METALLO-BETA-LACTAMASE SUPERFAMILY PROTEIN"/>
    <property type="match status" value="1"/>
</dbReference>
<dbReference type="SUPFAM" id="SSF56281">
    <property type="entry name" value="Metallo-hydrolase/oxidoreductase"/>
    <property type="match status" value="1"/>
</dbReference>
<evidence type="ECO:0000259" key="1">
    <source>
        <dbReference type="SMART" id="SM00849"/>
    </source>
</evidence>
<proteinExistence type="predicted"/>
<comment type="caution">
    <text evidence="2">The sequence shown here is derived from an EMBL/GenBank/DDBJ whole genome shotgun (WGS) entry which is preliminary data.</text>
</comment>
<dbReference type="Proteomes" id="UP000053326">
    <property type="component" value="Unassembled WGS sequence"/>
</dbReference>
<dbReference type="CDD" id="cd07743">
    <property type="entry name" value="metallo-hydrolase-like_MBL-fold"/>
    <property type="match status" value="1"/>
</dbReference>
<evidence type="ECO:0000313" key="3">
    <source>
        <dbReference type="Proteomes" id="UP000053326"/>
    </source>
</evidence>
<reference evidence="3" key="1">
    <citation type="journal article" date="2015" name="MBio">
        <title>Genome-Resolved Metagenomic Analysis Reveals Roles for Candidate Phyla and Other Microbial Community Members in Biogeochemical Transformations in Oil Reservoirs.</title>
        <authorList>
            <person name="Hu P."/>
            <person name="Tom L."/>
            <person name="Singh A."/>
            <person name="Thomas B.C."/>
            <person name="Baker B.J."/>
            <person name="Piceno Y.M."/>
            <person name="Andersen G.L."/>
            <person name="Banfield J.F."/>
        </authorList>
    </citation>
    <scope>NUCLEOTIDE SEQUENCE [LARGE SCALE GENOMIC DNA]</scope>
</reference>
<dbReference type="PANTHER" id="PTHR42951">
    <property type="entry name" value="METALLO-BETA-LACTAMASE DOMAIN-CONTAINING"/>
    <property type="match status" value="1"/>
</dbReference>
<sequence>MDLVRIKGSTYYLPGPTNSGVYVFENKECLLIDPGINNSRAKRIEEVLAANGLYLKYIINTHAHLDHCGGNIYLKKAYPDCLVCASGKEKIFMENPFLLTVMLYSAKPLRGLERSPRRFPVDVVLKEGSIRLQDQTFEIIPLAGHTWGQIGVITPERVCFVGDSVFSHGTLDKYSLPYLFDVEESVATLNYLREIDASSFLIAHDEQGIISREEMASLVARNLANIDKYLQQILKLLDRPLSREEVLKNLVIVNGLKMNLMEYHLLLSTVSAFIKHLNDGGLITYSIEDGNLFYCRT</sequence>
<protein>
    <submittedName>
        <fullName evidence="2">Metallo-beta-lactamase domain containing protein</fullName>
    </submittedName>
</protein>
<dbReference type="Pfam" id="PF00753">
    <property type="entry name" value="Lactamase_B"/>
    <property type="match status" value="1"/>
</dbReference>
<dbReference type="InterPro" id="IPR001279">
    <property type="entry name" value="Metallo-B-lactamas"/>
</dbReference>
<dbReference type="InterPro" id="IPR050855">
    <property type="entry name" value="NDM-1-like"/>
</dbReference>
<dbReference type="AlphaFoldDB" id="A0A117LBI5"/>
<organism evidence="2 3">
    <name type="scientific">Thermacetogenium phaeum</name>
    <dbReference type="NCBI Taxonomy" id="85874"/>
    <lineage>
        <taxon>Bacteria</taxon>
        <taxon>Bacillati</taxon>
        <taxon>Bacillota</taxon>
        <taxon>Clostridia</taxon>
        <taxon>Thermoanaerobacterales</taxon>
        <taxon>Thermoanaerobacteraceae</taxon>
        <taxon>Thermacetogenium</taxon>
    </lineage>
</organism>